<feature type="compositionally biased region" description="Polar residues" evidence="2">
    <location>
        <begin position="32"/>
        <end position="44"/>
    </location>
</feature>
<dbReference type="OrthoDB" id="78088at2759"/>
<comment type="caution">
    <text evidence="4">The sequence shown here is derived from an EMBL/GenBank/DDBJ whole genome shotgun (WGS) entry which is preliminary data.</text>
</comment>
<comment type="similarity">
    <text evidence="1">Belongs to the WAPL family.</text>
</comment>
<dbReference type="EMBL" id="CM035437">
    <property type="protein sequence ID" value="KAH7287576.1"/>
    <property type="molecule type" value="Genomic_DNA"/>
</dbReference>
<protein>
    <recommendedName>
        <fullName evidence="3">Wings apart-like protein C-terminal domain-containing protein</fullName>
    </recommendedName>
</protein>
<name>A0A8T2QUD2_CERRI</name>
<dbReference type="InterPro" id="IPR011989">
    <property type="entry name" value="ARM-like"/>
</dbReference>
<evidence type="ECO:0000256" key="1">
    <source>
        <dbReference type="ARBA" id="ARBA00006854"/>
    </source>
</evidence>
<organism evidence="4 5">
    <name type="scientific">Ceratopteris richardii</name>
    <name type="common">Triangle waterfern</name>
    <dbReference type="NCBI Taxonomy" id="49495"/>
    <lineage>
        <taxon>Eukaryota</taxon>
        <taxon>Viridiplantae</taxon>
        <taxon>Streptophyta</taxon>
        <taxon>Embryophyta</taxon>
        <taxon>Tracheophyta</taxon>
        <taxon>Polypodiopsida</taxon>
        <taxon>Polypodiidae</taxon>
        <taxon>Polypodiales</taxon>
        <taxon>Pteridineae</taxon>
        <taxon>Pteridaceae</taxon>
        <taxon>Parkerioideae</taxon>
        <taxon>Ceratopteris</taxon>
    </lineage>
</organism>
<evidence type="ECO:0000259" key="3">
    <source>
        <dbReference type="Pfam" id="PF07814"/>
    </source>
</evidence>
<evidence type="ECO:0000313" key="5">
    <source>
        <dbReference type="Proteomes" id="UP000825935"/>
    </source>
</evidence>
<dbReference type="AlphaFoldDB" id="A0A8T2QUD2"/>
<feature type="compositionally biased region" description="Polar residues" evidence="2">
    <location>
        <begin position="165"/>
        <end position="177"/>
    </location>
</feature>
<dbReference type="Proteomes" id="UP000825935">
    <property type="component" value="Chromosome 32"/>
</dbReference>
<evidence type="ECO:0000313" key="4">
    <source>
        <dbReference type="EMBL" id="KAH7287576.1"/>
    </source>
</evidence>
<dbReference type="InterPro" id="IPR039874">
    <property type="entry name" value="WAPL"/>
</dbReference>
<feature type="compositionally biased region" description="Acidic residues" evidence="2">
    <location>
        <begin position="624"/>
        <end position="635"/>
    </location>
</feature>
<accession>A0A8T2QUD2</accession>
<dbReference type="Gene3D" id="1.25.10.10">
    <property type="entry name" value="Leucine-rich Repeat Variant"/>
    <property type="match status" value="1"/>
</dbReference>
<dbReference type="InterPro" id="IPR022771">
    <property type="entry name" value="WAPL_C"/>
</dbReference>
<feature type="compositionally biased region" description="Basic and acidic residues" evidence="2">
    <location>
        <begin position="721"/>
        <end position="733"/>
    </location>
</feature>
<feature type="region of interest" description="Disordered" evidence="2">
    <location>
        <begin position="157"/>
        <end position="179"/>
    </location>
</feature>
<feature type="compositionally biased region" description="Basic residues" evidence="2">
    <location>
        <begin position="1"/>
        <end position="10"/>
    </location>
</feature>
<dbReference type="Pfam" id="PF07814">
    <property type="entry name" value="WAPL"/>
    <property type="match status" value="1"/>
</dbReference>
<feature type="region of interest" description="Disordered" evidence="2">
    <location>
        <begin position="599"/>
        <end position="660"/>
    </location>
</feature>
<keyword evidence="5" id="KW-1185">Reference proteome</keyword>
<proteinExistence type="inferred from homology"/>
<feature type="domain" description="Wings apart-like protein C-terminal" evidence="3">
    <location>
        <begin position="246"/>
        <end position="711"/>
    </location>
</feature>
<gene>
    <name evidence="4" type="ORF">KP509_32G063200</name>
</gene>
<evidence type="ECO:0000256" key="2">
    <source>
        <dbReference type="SAM" id="MobiDB-lite"/>
    </source>
</evidence>
<dbReference type="OMA" id="DFEPSKW"/>
<sequence>MIVRTYKRRSRADVLGSQASAGDEDNELGCLSQRSYSMSRLSQTDDSDEPNPSLWSSLPNDRSCFSLPSSQGSSGIDSDDIRFSSLPARGFECPHEVGQGTETLPSDSDNFVKGKFKKTVSTGQKLIRAEGLLKRPKTISSANMKPKELGSSRSIGYTKSAGGDVQTQTRATGSSVDSYHVPMLGSTDSVIHSFSRQTSGDKSNMGSGSLDIQARALSAIEGGQLKDISASGQILNIIGPSAPCTSTLLEAQESGEMMEHVDEANFALDGLRPGQALSVCRASLVSLLSIFGTRQHRHLLRTHGMVRPVLDALLTVPTDDPATALGAATLLYVIAHDGQDENFLESSACIHFLMKLLSPACALPQDNRLSLLGSRLVSLGSQYKSNKVEVGSVALDKGGQRLVNKVKDVLSTMKGQSDGGLKFDCYSASFTEGAGSELLVLLILERGCLSTLVLEDNASSVRRIGGNFKERLRELGGLNAVCELAASCFSTLKKINMNMDYQHQCELLNGSKGVGLLLRCLKVMENVTFLSENNQKFLLDMMLSKNGVDCPRTFLEVVIGTINVTSDFIWSRTSGQSALAGEQSKKLKVQDSSLLDKASCKSGSEKKKNAGRNSQGSKGKGTFEFDDGTDSDDNVSIDQISKKQRSHMRTKEEVPNSSLQGKEKCSSLLEDCLLSAVKVIMNLTNDNELGCRRVAIVGGLDAMASLIVKLFPSFHSFPSDVPRRDGGQRDTKRVNTTSSTNAEDQDLDLLVVILGVLVNLVEKDTRNRGRLVSMNTEVLDKFLDGHGMHKEHSIIKLLCSIFLSKQGAGRVIESNKGNPDSEVDVESSLIEGQQEAEDMIVEAYSALLLAFLSKESWAVRSTIAEHLPERSLKALVPVLERFLEFHLSLNMLSSDTHDTVREVIESCK</sequence>
<dbReference type="PANTHER" id="PTHR22100:SF13">
    <property type="entry name" value="WINGS APART-LIKE PROTEIN HOMOLOG"/>
    <property type="match status" value="1"/>
</dbReference>
<feature type="region of interest" description="Disordered" evidence="2">
    <location>
        <begin position="1"/>
        <end position="60"/>
    </location>
</feature>
<dbReference type="PANTHER" id="PTHR22100">
    <property type="entry name" value="WINGS APART-LIKE PROTEIN HOMOLOG"/>
    <property type="match status" value="1"/>
</dbReference>
<feature type="region of interest" description="Disordered" evidence="2">
    <location>
        <begin position="720"/>
        <end position="739"/>
    </location>
</feature>
<reference evidence="4" key="1">
    <citation type="submission" date="2021-08" db="EMBL/GenBank/DDBJ databases">
        <title>WGS assembly of Ceratopteris richardii.</title>
        <authorList>
            <person name="Marchant D.B."/>
            <person name="Chen G."/>
            <person name="Jenkins J."/>
            <person name="Shu S."/>
            <person name="Leebens-Mack J."/>
            <person name="Grimwood J."/>
            <person name="Schmutz J."/>
            <person name="Soltis P."/>
            <person name="Soltis D."/>
            <person name="Chen Z.-H."/>
        </authorList>
    </citation>
    <scope>NUCLEOTIDE SEQUENCE</scope>
    <source>
        <strain evidence="4">Whitten #5841</strain>
        <tissue evidence="4">Leaf</tissue>
    </source>
</reference>